<dbReference type="EMBL" id="BFAD01000007">
    <property type="protein sequence ID" value="GBE85135.1"/>
    <property type="molecule type" value="Genomic_DNA"/>
</dbReference>
<dbReference type="InParanoid" id="A0A401GSD9"/>
<comment type="caution">
    <text evidence="2">The sequence shown here is derived from an EMBL/GenBank/DDBJ whole genome shotgun (WGS) entry which is preliminary data.</text>
</comment>
<evidence type="ECO:0000313" key="3">
    <source>
        <dbReference type="Proteomes" id="UP000287166"/>
    </source>
</evidence>
<dbReference type="OrthoDB" id="2357318at2759"/>
<dbReference type="STRING" id="139825.A0A401GSD9"/>
<feature type="region of interest" description="Disordered" evidence="1">
    <location>
        <begin position="663"/>
        <end position="684"/>
    </location>
</feature>
<dbReference type="PANTHER" id="PTHR39214">
    <property type="entry name" value="MICROBODY (PEROXISOME) BIOGENESIS PROTEIN PEROXIN 8 (EUROFUNG)"/>
    <property type="match status" value="1"/>
</dbReference>
<evidence type="ECO:0000313" key="2">
    <source>
        <dbReference type="EMBL" id="GBE85135.1"/>
    </source>
</evidence>
<organism evidence="2 3">
    <name type="scientific">Sparassis crispa</name>
    <dbReference type="NCBI Taxonomy" id="139825"/>
    <lineage>
        <taxon>Eukaryota</taxon>
        <taxon>Fungi</taxon>
        <taxon>Dikarya</taxon>
        <taxon>Basidiomycota</taxon>
        <taxon>Agaricomycotina</taxon>
        <taxon>Agaricomycetes</taxon>
        <taxon>Polyporales</taxon>
        <taxon>Sparassidaceae</taxon>
        <taxon>Sparassis</taxon>
    </lineage>
</organism>
<dbReference type="Proteomes" id="UP000287166">
    <property type="component" value="Unassembled WGS sequence"/>
</dbReference>
<protein>
    <recommendedName>
        <fullName evidence="4">Peroxisomal membrane protein</fullName>
    </recommendedName>
</protein>
<feature type="compositionally biased region" description="Basic and acidic residues" evidence="1">
    <location>
        <begin position="745"/>
        <end position="754"/>
    </location>
</feature>
<name>A0A401GSD9_9APHY</name>
<feature type="compositionally biased region" description="Low complexity" evidence="1">
    <location>
        <begin position="670"/>
        <end position="681"/>
    </location>
</feature>
<dbReference type="AlphaFoldDB" id="A0A401GSD9"/>
<dbReference type="InterPro" id="IPR055334">
    <property type="entry name" value="PEX8-like"/>
</dbReference>
<evidence type="ECO:0008006" key="4">
    <source>
        <dbReference type="Google" id="ProtNLM"/>
    </source>
</evidence>
<proteinExistence type="predicted"/>
<evidence type="ECO:0000256" key="1">
    <source>
        <dbReference type="SAM" id="MobiDB-lite"/>
    </source>
</evidence>
<dbReference type="GeneID" id="38782052"/>
<sequence>MTDRGYVYLLNHLYRPTSTLPLATVQASLAHYLAHLQPTPTSLAGTLVGSPLFRPFAHAKLAALCTALRHALRIRVGLLRAESRGVFVRGVGARTTEWVGWVLEGLRGGHPVMRLVCCGGLLLGMEDLDGVLHVREGKMRKEVEEEIVLALAEVIDTYSRKESSADWEKDFRSEGQDSEDPLSLTLLISSEFVPLVSIPRLRTLPLPLLADLIASTIESTFQQGTFLSGVSSSISTDKDGKLVLAPNSLFAHNIRAITASQYLSSMGPLSRFCALVISVLAESRPLRGWPVMAQAMWRMESIAQKAEADWIVCPLAAVTDENDIAPESRELTTAVWTILKTELFMTIMITQSVLSTVVYVPHPTTRLSTAPEPSDESGDLSPFSLSATALSTLSHLSFVIQQFGGVTSTSEGGFAELKRVFYMALDVLSASPVESEHFVLDLSDTFKGAEAVPPAKKAYALACIEQLVPVLSDERIKADVFPLCLPHLFDPSHRETYESAHSVMLAVFASHAQKAGERGRQGRSAAGSAARSGAESASAFAEEVVPFYVQCLIDNSGEGKMSTAQLCLAYAAVVRSASAFGAQRQDGDAVAWLCVDTLLDAIYQTASHSRSPDANAGAPAPAPGAAAKHLHRLHLALVTTVPCLSLALLPRVLREIKDFIMHSSSPVDRSPPSTSASASAPEQRRTELVRRLFSELSENTGDAEKAFGMRWWYENREVLVGTSGPNLSVSGLGDRGSEKGSAPAPERDDLVAKL</sequence>
<reference evidence="2 3" key="1">
    <citation type="journal article" date="2018" name="Sci. Rep.">
        <title>Genome sequence of the cauliflower mushroom Sparassis crispa (Hanabiratake) and its association with beneficial usage.</title>
        <authorList>
            <person name="Kiyama R."/>
            <person name="Furutani Y."/>
            <person name="Kawaguchi K."/>
            <person name="Nakanishi T."/>
        </authorList>
    </citation>
    <scope>NUCLEOTIDE SEQUENCE [LARGE SCALE GENOMIC DNA]</scope>
</reference>
<dbReference type="RefSeq" id="XP_027616048.1">
    <property type="nucleotide sequence ID" value="XM_027760247.1"/>
</dbReference>
<keyword evidence="3" id="KW-1185">Reference proteome</keyword>
<gene>
    <name evidence="2" type="ORF">SCP_0703210</name>
</gene>
<feature type="region of interest" description="Disordered" evidence="1">
    <location>
        <begin position="721"/>
        <end position="754"/>
    </location>
</feature>
<accession>A0A401GSD9</accession>
<dbReference type="PANTHER" id="PTHR39214:SF1">
    <property type="entry name" value="MICROBODY (PEROXISOME) BIOGENESIS PROTEIN PEROXIN 8 (EUROFUNG)"/>
    <property type="match status" value="1"/>
</dbReference>